<evidence type="ECO:0000313" key="2">
    <source>
        <dbReference type="EMBL" id="GIJ49359.1"/>
    </source>
</evidence>
<accession>A0A8J4DT28</accession>
<reference evidence="2" key="1">
    <citation type="submission" date="2021-01" db="EMBL/GenBank/DDBJ databases">
        <title>Whole genome shotgun sequence of Virgisporangium aliadipatigenens NBRC 105644.</title>
        <authorList>
            <person name="Komaki H."/>
            <person name="Tamura T."/>
        </authorList>
    </citation>
    <scope>NUCLEOTIDE SEQUENCE</scope>
    <source>
        <strain evidence="2">NBRC 105644</strain>
    </source>
</reference>
<organism evidence="2 3">
    <name type="scientific">Virgisporangium aliadipatigenens</name>
    <dbReference type="NCBI Taxonomy" id="741659"/>
    <lineage>
        <taxon>Bacteria</taxon>
        <taxon>Bacillati</taxon>
        <taxon>Actinomycetota</taxon>
        <taxon>Actinomycetes</taxon>
        <taxon>Micromonosporales</taxon>
        <taxon>Micromonosporaceae</taxon>
        <taxon>Virgisporangium</taxon>
    </lineage>
</organism>
<protein>
    <submittedName>
        <fullName evidence="2">Uncharacterized protein</fullName>
    </submittedName>
</protein>
<comment type="caution">
    <text evidence="2">The sequence shown here is derived from an EMBL/GenBank/DDBJ whole genome shotgun (WGS) entry which is preliminary data.</text>
</comment>
<evidence type="ECO:0000313" key="3">
    <source>
        <dbReference type="Proteomes" id="UP000619260"/>
    </source>
</evidence>
<name>A0A8J4DT28_9ACTN</name>
<dbReference type="RefSeq" id="WP_203902829.1">
    <property type="nucleotide sequence ID" value="NZ_BOPF01000026.1"/>
</dbReference>
<dbReference type="EMBL" id="BOPF01000026">
    <property type="protein sequence ID" value="GIJ49359.1"/>
    <property type="molecule type" value="Genomic_DNA"/>
</dbReference>
<gene>
    <name evidence="2" type="ORF">Val02_62450</name>
</gene>
<dbReference type="AlphaFoldDB" id="A0A8J4DT28"/>
<keyword evidence="3" id="KW-1185">Reference proteome</keyword>
<proteinExistence type="predicted"/>
<feature type="region of interest" description="Disordered" evidence="1">
    <location>
        <begin position="1"/>
        <end position="23"/>
    </location>
</feature>
<sequence>MPPRHTDTPGNRARPTTGVPRPAGRQIEATESLAGPPNGDIDAQRAAKVAALHAMAQPQPADTPEMSALRQALRDQYLMAHIASMVDQWPALTADQRETLSALFNPRPAKH</sequence>
<evidence type="ECO:0000256" key="1">
    <source>
        <dbReference type="SAM" id="MobiDB-lite"/>
    </source>
</evidence>
<dbReference type="Proteomes" id="UP000619260">
    <property type="component" value="Unassembled WGS sequence"/>
</dbReference>